<protein>
    <recommendedName>
        <fullName evidence="4">Tyrosyl-DNA phosphodiesterase 2</fullName>
    </recommendedName>
    <alternativeName>
        <fullName evidence="12">5'-tyrosyl-DNA phosphodiesterase</fullName>
    </alternativeName>
</protein>
<evidence type="ECO:0000256" key="3">
    <source>
        <dbReference type="ARBA" id="ARBA00004322"/>
    </source>
</evidence>
<evidence type="ECO:0000256" key="7">
    <source>
        <dbReference type="ARBA" id="ARBA00022763"/>
    </source>
</evidence>
<dbReference type="EMBL" id="VWPW01021538">
    <property type="protein sequence ID" value="NWJ07006.1"/>
    <property type="molecule type" value="Genomic_DNA"/>
</dbReference>
<evidence type="ECO:0000256" key="13">
    <source>
        <dbReference type="SAM" id="MobiDB-lite"/>
    </source>
</evidence>
<dbReference type="Pfam" id="PF03372">
    <property type="entry name" value="Exo_endo_phos"/>
    <property type="match status" value="1"/>
</dbReference>
<keyword evidence="6" id="KW-0479">Metal-binding</keyword>
<dbReference type="FunFam" id="3.60.10.10:FF:000024">
    <property type="entry name" value="Tyrosyl-DNA phosphodiesterase 2"/>
    <property type="match status" value="1"/>
</dbReference>
<dbReference type="GO" id="GO:0003697">
    <property type="term" value="F:single-stranded DNA binding"/>
    <property type="evidence" value="ECO:0007669"/>
    <property type="project" value="TreeGrafter"/>
</dbReference>
<dbReference type="InterPro" id="IPR051547">
    <property type="entry name" value="TDP2-like"/>
</dbReference>
<keyword evidence="7" id="KW-0227">DNA damage</keyword>
<dbReference type="PANTHER" id="PTHR15822">
    <property type="entry name" value="TRAF AND TNF RECEPTOR-ASSOCIATED PROTEIN"/>
    <property type="match status" value="1"/>
</dbReference>
<dbReference type="GO" id="GO:0016605">
    <property type="term" value="C:PML body"/>
    <property type="evidence" value="ECO:0007669"/>
    <property type="project" value="UniProtKB-SubCell"/>
</dbReference>
<comment type="cofactor">
    <cofactor evidence="1">
        <name>Mn(2+)</name>
        <dbReference type="ChEBI" id="CHEBI:29035"/>
    </cofactor>
</comment>
<evidence type="ECO:0000256" key="11">
    <source>
        <dbReference type="ARBA" id="ARBA00023242"/>
    </source>
</evidence>
<sequence length="378" mass="41897">RRGEEGEDEDGREAARRRPGEEEEDGEAGDGAAGRAKRQRGLCSQFAAITGSEEALARRYLAEHGWELQVRAGPAPGPFPWRGRGRSPWRAGRGPLPTAGAVVDLTTDATTSNTGVNGADPSPPEDDSSFSLLTWNIDGLDLGNQQDRARGVCSYLALYNPDVVFLQEVIPPYLCYLQKRAGNYTIIPGNIDGYFTAVMLKNSRVKLIKQEIVPFPTTSMMRNLLVVHVTVAGNELCLMTSHLESTKDHSKERMKQLQIVFKKMQKESESTTVIFGGDTNLRDSEVNKLGGLPSSIVDVWEFLGKPKHCRYTWDTSCNSNLAAAYTCRMRFDRLYLRSAPHGGHIVPRSMDLIGLEKLDCGRFPSDHWGVLCHFDVIL</sequence>
<feature type="domain" description="Endonuclease/exonuclease/phosphatase" evidence="14">
    <location>
        <begin position="133"/>
        <end position="367"/>
    </location>
</feature>
<dbReference type="Proteomes" id="UP000534426">
    <property type="component" value="Unassembled WGS sequence"/>
</dbReference>
<evidence type="ECO:0000256" key="6">
    <source>
        <dbReference type="ARBA" id="ARBA00022723"/>
    </source>
</evidence>
<dbReference type="GO" id="GO:0004518">
    <property type="term" value="F:nuclease activity"/>
    <property type="evidence" value="ECO:0007669"/>
    <property type="project" value="UniProtKB-KW"/>
</dbReference>
<dbReference type="SUPFAM" id="SSF56219">
    <property type="entry name" value="DNase I-like"/>
    <property type="match status" value="1"/>
</dbReference>
<evidence type="ECO:0000256" key="5">
    <source>
        <dbReference type="ARBA" id="ARBA00022722"/>
    </source>
</evidence>
<dbReference type="PANTHER" id="PTHR15822:SF4">
    <property type="entry name" value="TYROSYL-DNA PHOSPHODIESTERASE 2"/>
    <property type="match status" value="1"/>
</dbReference>
<evidence type="ECO:0000256" key="4">
    <source>
        <dbReference type="ARBA" id="ARBA00017870"/>
    </source>
</evidence>
<dbReference type="Gene3D" id="3.60.10.10">
    <property type="entry name" value="Endonuclease/exonuclease/phosphatase"/>
    <property type="match status" value="1"/>
</dbReference>
<dbReference type="GO" id="GO:0046872">
    <property type="term" value="F:metal ion binding"/>
    <property type="evidence" value="ECO:0007669"/>
    <property type="project" value="UniProtKB-KW"/>
</dbReference>
<keyword evidence="16" id="KW-1185">Reference proteome</keyword>
<keyword evidence="8" id="KW-0378">Hydrolase</keyword>
<keyword evidence="9" id="KW-0460">Magnesium</keyword>
<evidence type="ECO:0000256" key="1">
    <source>
        <dbReference type="ARBA" id="ARBA00001936"/>
    </source>
</evidence>
<feature type="compositionally biased region" description="Acidic residues" evidence="13">
    <location>
        <begin position="1"/>
        <end position="11"/>
    </location>
</feature>
<dbReference type="Gene3D" id="1.10.8.10">
    <property type="entry name" value="DNA helicase RuvA subunit, C-terminal domain"/>
    <property type="match status" value="1"/>
</dbReference>
<comment type="subcellular location">
    <subcellularLocation>
        <location evidence="3">Nucleus</location>
        <location evidence="3">PML body</location>
    </subcellularLocation>
</comment>
<organism evidence="15 16">
    <name type="scientific">Crypturellus undulatus</name>
    <dbReference type="NCBI Taxonomy" id="48396"/>
    <lineage>
        <taxon>Eukaryota</taxon>
        <taxon>Metazoa</taxon>
        <taxon>Chordata</taxon>
        <taxon>Craniata</taxon>
        <taxon>Vertebrata</taxon>
        <taxon>Euteleostomi</taxon>
        <taxon>Archelosauria</taxon>
        <taxon>Archosauria</taxon>
        <taxon>Dinosauria</taxon>
        <taxon>Saurischia</taxon>
        <taxon>Theropoda</taxon>
        <taxon>Coelurosauria</taxon>
        <taxon>Aves</taxon>
        <taxon>Palaeognathae</taxon>
        <taxon>Tinamiformes</taxon>
        <taxon>Tinamidae</taxon>
        <taxon>Crypturellus</taxon>
    </lineage>
</organism>
<dbReference type="AlphaFoldDB" id="A0A7K4LQN5"/>
<gene>
    <name evidence="15" type="primary">Tdp2</name>
    <name evidence="15" type="ORF">CRYUND_R04942</name>
</gene>
<proteinExistence type="predicted"/>
<comment type="caution">
    <text evidence="15">The sequence shown here is derived from an EMBL/GenBank/DDBJ whole genome shotgun (WGS) entry which is preliminary data.</text>
</comment>
<feature type="region of interest" description="Disordered" evidence="13">
    <location>
        <begin position="1"/>
        <end position="40"/>
    </location>
</feature>
<dbReference type="InterPro" id="IPR005135">
    <property type="entry name" value="Endo/exonuclease/phosphatase"/>
</dbReference>
<evidence type="ECO:0000256" key="9">
    <source>
        <dbReference type="ARBA" id="ARBA00022842"/>
    </source>
</evidence>
<dbReference type="Pfam" id="PF14555">
    <property type="entry name" value="UBA_4"/>
    <property type="match status" value="1"/>
</dbReference>
<keyword evidence="10" id="KW-0234">DNA repair</keyword>
<feature type="non-terminal residue" evidence="15">
    <location>
        <position position="1"/>
    </location>
</feature>
<accession>A0A7K4LQN5</accession>
<evidence type="ECO:0000256" key="8">
    <source>
        <dbReference type="ARBA" id="ARBA00022801"/>
    </source>
</evidence>
<evidence type="ECO:0000313" key="15">
    <source>
        <dbReference type="EMBL" id="NWJ07006.1"/>
    </source>
</evidence>
<name>A0A7K4LQN5_9AVES</name>
<reference evidence="15 16" key="1">
    <citation type="submission" date="2019-09" db="EMBL/GenBank/DDBJ databases">
        <title>Bird 10,000 Genomes (B10K) Project - Family phase.</title>
        <authorList>
            <person name="Zhang G."/>
        </authorList>
    </citation>
    <scope>NUCLEOTIDE SEQUENCE [LARGE SCALE GENOMIC DNA]</scope>
    <source>
        <strain evidence="15">B10K-MSB-37135</strain>
        <tissue evidence="15">Heart</tissue>
    </source>
</reference>
<dbReference type="InterPro" id="IPR036691">
    <property type="entry name" value="Endo/exonu/phosph_ase_sf"/>
</dbReference>
<dbReference type="GO" id="GO:0005737">
    <property type="term" value="C:cytoplasm"/>
    <property type="evidence" value="ECO:0007669"/>
    <property type="project" value="TreeGrafter"/>
</dbReference>
<evidence type="ECO:0000259" key="14">
    <source>
        <dbReference type="Pfam" id="PF03372"/>
    </source>
</evidence>
<dbReference type="GO" id="GO:0006302">
    <property type="term" value="P:double-strand break repair"/>
    <property type="evidence" value="ECO:0007669"/>
    <property type="project" value="TreeGrafter"/>
</dbReference>
<keyword evidence="5" id="KW-0540">Nuclease</keyword>
<dbReference type="CDD" id="cd09080">
    <property type="entry name" value="TDP2"/>
    <property type="match status" value="1"/>
</dbReference>
<evidence type="ECO:0000256" key="10">
    <source>
        <dbReference type="ARBA" id="ARBA00023204"/>
    </source>
</evidence>
<dbReference type="GO" id="GO:0070260">
    <property type="term" value="F:5'-tyrosyl-DNA phosphodiesterase activity"/>
    <property type="evidence" value="ECO:0007669"/>
    <property type="project" value="TreeGrafter"/>
</dbReference>
<keyword evidence="11" id="KW-0539">Nucleus</keyword>
<evidence type="ECO:0000256" key="12">
    <source>
        <dbReference type="ARBA" id="ARBA00031304"/>
    </source>
</evidence>
<comment type="cofactor">
    <cofactor evidence="2">
        <name>Mg(2+)</name>
        <dbReference type="ChEBI" id="CHEBI:18420"/>
    </cofactor>
</comment>
<evidence type="ECO:0000256" key="2">
    <source>
        <dbReference type="ARBA" id="ARBA00001946"/>
    </source>
</evidence>
<evidence type="ECO:0000313" key="16">
    <source>
        <dbReference type="Proteomes" id="UP000534426"/>
    </source>
</evidence>
<feature type="non-terminal residue" evidence="15">
    <location>
        <position position="378"/>
    </location>
</feature>